<feature type="domain" description="N-acetyltransferase" evidence="1">
    <location>
        <begin position="2"/>
        <end position="149"/>
    </location>
</feature>
<evidence type="ECO:0000313" key="3">
    <source>
        <dbReference type="Proteomes" id="UP001605036"/>
    </source>
</evidence>
<dbReference type="InterPro" id="IPR000182">
    <property type="entry name" value="GNAT_dom"/>
</dbReference>
<reference evidence="2 3" key="1">
    <citation type="submission" date="2024-09" db="EMBL/GenBank/DDBJ databases">
        <title>Chromosome-scale assembly of Riccia fluitans.</title>
        <authorList>
            <person name="Paukszto L."/>
            <person name="Sawicki J."/>
            <person name="Karawczyk K."/>
            <person name="Piernik-Szablinska J."/>
            <person name="Szczecinska M."/>
            <person name="Mazdziarz M."/>
        </authorList>
    </citation>
    <scope>NUCLEOTIDE SEQUENCE [LARGE SCALE GENOMIC DNA]</scope>
    <source>
        <strain evidence="2">Rf_01</strain>
        <tissue evidence="2">Aerial parts of the thallus</tissue>
    </source>
</reference>
<dbReference type="PROSITE" id="PS51186">
    <property type="entry name" value="GNAT"/>
    <property type="match status" value="1"/>
</dbReference>
<proteinExistence type="predicted"/>
<evidence type="ECO:0000259" key="1">
    <source>
        <dbReference type="PROSITE" id="PS51186"/>
    </source>
</evidence>
<sequence>MVSLRQAEEDDIPILLKFQLNLAQETEDLKLDRAVLEQGLKALFADPSKGRYYVATEGEEIVGCYMITFTWSPLDNGTVWWLQSVYVKQSHRKNGVFRKMYDSLKSIVEQDASVPGLRLYVDLTNESAQKVYSSVGMAGGRYKLFEYLK</sequence>
<protein>
    <recommendedName>
        <fullName evidence="1">N-acetyltransferase domain-containing protein</fullName>
    </recommendedName>
</protein>
<organism evidence="2 3">
    <name type="scientific">Riccia fluitans</name>
    <dbReference type="NCBI Taxonomy" id="41844"/>
    <lineage>
        <taxon>Eukaryota</taxon>
        <taxon>Viridiplantae</taxon>
        <taxon>Streptophyta</taxon>
        <taxon>Embryophyta</taxon>
        <taxon>Marchantiophyta</taxon>
        <taxon>Marchantiopsida</taxon>
        <taxon>Marchantiidae</taxon>
        <taxon>Marchantiales</taxon>
        <taxon>Ricciaceae</taxon>
        <taxon>Riccia</taxon>
    </lineage>
</organism>
<dbReference type="CDD" id="cd04301">
    <property type="entry name" value="NAT_SF"/>
    <property type="match status" value="1"/>
</dbReference>
<accession>A0ABD1ZCT2</accession>
<dbReference type="SUPFAM" id="SSF55729">
    <property type="entry name" value="Acyl-CoA N-acyltransferases (Nat)"/>
    <property type="match status" value="1"/>
</dbReference>
<dbReference type="EMBL" id="JBHFFA010000002">
    <property type="protein sequence ID" value="KAL2645260.1"/>
    <property type="molecule type" value="Genomic_DNA"/>
</dbReference>
<keyword evidence="3" id="KW-1185">Reference proteome</keyword>
<evidence type="ECO:0000313" key="2">
    <source>
        <dbReference type="EMBL" id="KAL2645260.1"/>
    </source>
</evidence>
<dbReference type="Proteomes" id="UP001605036">
    <property type="component" value="Unassembled WGS sequence"/>
</dbReference>
<dbReference type="Gene3D" id="3.40.630.30">
    <property type="match status" value="1"/>
</dbReference>
<dbReference type="AlphaFoldDB" id="A0ABD1ZCT2"/>
<comment type="caution">
    <text evidence="2">The sequence shown here is derived from an EMBL/GenBank/DDBJ whole genome shotgun (WGS) entry which is preliminary data.</text>
</comment>
<dbReference type="InterPro" id="IPR016181">
    <property type="entry name" value="Acyl_CoA_acyltransferase"/>
</dbReference>
<name>A0ABD1ZCT2_9MARC</name>
<dbReference type="Pfam" id="PF00583">
    <property type="entry name" value="Acetyltransf_1"/>
    <property type="match status" value="1"/>
</dbReference>
<gene>
    <name evidence="2" type="ORF">R1flu_012847</name>
</gene>